<dbReference type="PROSITE" id="PS51450">
    <property type="entry name" value="LRR"/>
    <property type="match status" value="1"/>
</dbReference>
<evidence type="ECO:0000256" key="1">
    <source>
        <dbReference type="SAM" id="MobiDB-lite"/>
    </source>
</evidence>
<dbReference type="PANTHER" id="PTHR24112">
    <property type="entry name" value="LEUCINE-RICH REPEAT, ISOFORM F-RELATED"/>
    <property type="match status" value="1"/>
</dbReference>
<dbReference type="InterPro" id="IPR032675">
    <property type="entry name" value="LRR_dom_sf"/>
</dbReference>
<accession>A2FTS2</accession>
<dbReference type="STRING" id="5722.A2FTS2"/>
<dbReference type="RefSeq" id="XP_001304641.1">
    <property type="nucleotide sequence ID" value="XM_001304640.1"/>
</dbReference>
<dbReference type="VEuPathDB" id="TrichDB:TVAG_327200"/>
<dbReference type="GO" id="GO:0016477">
    <property type="term" value="P:cell migration"/>
    <property type="evidence" value="ECO:0000318"/>
    <property type="project" value="GO_Central"/>
</dbReference>
<dbReference type="KEGG" id="tva:4749413"/>
<feature type="compositionally biased region" description="Basic residues" evidence="1">
    <location>
        <begin position="931"/>
        <end position="944"/>
    </location>
</feature>
<dbReference type="GO" id="GO:0030027">
    <property type="term" value="C:lamellipodium"/>
    <property type="evidence" value="ECO:0000318"/>
    <property type="project" value="GO_Central"/>
</dbReference>
<dbReference type="OrthoDB" id="18598at2759"/>
<sequence length="958" mass="109754">MSGRNQEFLPSSIYYPELDKRGDSLNIPDGELSKKDRDYIVGRFRKDQQPYISYARPATLRYNMGDEFNGIIACSPHFVGIFIKKDPTSEPKKSVIFHIFDISSLRIRRKHKILLFCRLPELDKDHPIVNCRVICSTALMFAQILRRNYLISTCAFDPTRLCDFATSLPDEFPTFYHHLSPSQQYQHTYYAFCSRLTVDYNHEIAEFYHDRIKYEDGVFDFGLLPPELTEEQIIPAILALYYVPYVHGLIVHKRNMPYIARRLAPLISKSKGMRFIHLVQCGIDSGVGEIGNELKKNPRIPLSYYNFSYNNLSGGDGLEPLFQAFKVIRHSVFYLSIGRCNVNNLRTLFEAIANNEVFLDLKYLYFNGNYSPEADCEIFCQHLENLNNKGIHIIKSLGIDGDTKGIVRILQTLEKFPQPIEELSFEGTRMQHDSSEALLHYVKQATTLRILDLSYTLMDPRLISMIVYELSKYERIRDISIKLNGNELNREKLMIVATGFLYSDLNVWTSVSLADNNLTTIELDFLISFLWRMPNLEELDISDNFSRSMADIGPVISKINKDYFKKLKKLRLRGSPRNGGPAHLLYTVLDNLTAYDDLEVLDLSNNNLGELGFQKLSKVIQCNKNLKTLYIDGNAPVSLELENYVLKEIYATESIDFCVFPIYDAMQAARHSQNQEEYFKNRTIVKKMRQQCSREINKHRYAHGLPSKVSFEAVKELGDLVDEIKTSMQKLLKNVEKAVHCGVCKDMGVTLPYLAEKEPIENGGRKEIHEIGNNIKYQTENLKIRIYEEGESHIDDFYLSDPDFLNPEKKKKKPKQDKSDEFNSDSGSGLNLDQIPGDDVNAAMPPQGHHHKPKDEKKPKHKSEKKSSHTHPPESNQEDNPPKPTTPQDDKPPKPSKPSDPGKDDAPKSSSKPSKPSNPQDNDEDSDMPRRKPTKKRARDRKGRVSTSSSSSTSEDLV</sequence>
<dbReference type="InterPro" id="IPR001611">
    <property type="entry name" value="Leu-rich_rpt"/>
</dbReference>
<dbReference type="InterPro" id="IPR051279">
    <property type="entry name" value="PP1-Reg/Actin-Interact_Protein"/>
</dbReference>
<dbReference type="SMR" id="A2FTS2"/>
<evidence type="ECO:0000313" key="2">
    <source>
        <dbReference type="EMBL" id="EAX91711.1"/>
    </source>
</evidence>
<dbReference type="Proteomes" id="UP000001542">
    <property type="component" value="Unassembled WGS sequence"/>
</dbReference>
<dbReference type="eggNOG" id="KOG4242">
    <property type="taxonomic scope" value="Eukaryota"/>
</dbReference>
<dbReference type="PANTHER" id="PTHR24112:SF66">
    <property type="entry name" value="LEUCINE-RICH REPEAT, ISOFORM F"/>
    <property type="match status" value="1"/>
</dbReference>
<feature type="compositionally biased region" description="Low complexity" evidence="1">
    <location>
        <begin position="946"/>
        <end position="958"/>
    </location>
</feature>
<dbReference type="EMBL" id="DS114016">
    <property type="protein sequence ID" value="EAX91711.1"/>
    <property type="molecule type" value="Genomic_DNA"/>
</dbReference>
<dbReference type="Gene3D" id="3.80.10.10">
    <property type="entry name" value="Ribonuclease Inhibitor"/>
    <property type="match status" value="1"/>
</dbReference>
<dbReference type="GO" id="GO:0034315">
    <property type="term" value="P:regulation of Arp2/3 complex-mediated actin nucleation"/>
    <property type="evidence" value="ECO:0000318"/>
    <property type="project" value="GO_Central"/>
</dbReference>
<dbReference type="InParanoid" id="A2FTS2"/>
<dbReference type="AlphaFoldDB" id="A2FTS2"/>
<feature type="compositionally biased region" description="Low complexity" evidence="1">
    <location>
        <begin position="908"/>
        <end position="920"/>
    </location>
</feature>
<evidence type="ECO:0000313" key="3">
    <source>
        <dbReference type="Proteomes" id="UP000001542"/>
    </source>
</evidence>
<dbReference type="SUPFAM" id="SSF52047">
    <property type="entry name" value="RNI-like"/>
    <property type="match status" value="1"/>
</dbReference>
<gene>
    <name evidence="2" type="ORF">TVAG_327200</name>
</gene>
<organism evidence="2 3">
    <name type="scientific">Trichomonas vaginalis (strain ATCC PRA-98 / G3)</name>
    <dbReference type="NCBI Taxonomy" id="412133"/>
    <lineage>
        <taxon>Eukaryota</taxon>
        <taxon>Metamonada</taxon>
        <taxon>Parabasalia</taxon>
        <taxon>Trichomonadida</taxon>
        <taxon>Trichomonadidae</taxon>
        <taxon>Trichomonas</taxon>
    </lineage>
</organism>
<name>A2FTS2_TRIV3</name>
<keyword evidence="3" id="KW-1185">Reference proteome</keyword>
<dbReference type="GO" id="GO:0005886">
    <property type="term" value="C:plasma membrane"/>
    <property type="evidence" value="ECO:0000318"/>
    <property type="project" value="GO_Central"/>
</dbReference>
<protein>
    <submittedName>
        <fullName evidence="2">Leucine Rich Repeat family protein</fullName>
    </submittedName>
</protein>
<dbReference type="VEuPathDB" id="TrichDB:TVAGG3_0165310"/>
<proteinExistence type="predicted"/>
<reference evidence="2" key="2">
    <citation type="journal article" date="2007" name="Science">
        <title>Draft genome sequence of the sexually transmitted pathogen Trichomonas vaginalis.</title>
        <authorList>
            <person name="Carlton J.M."/>
            <person name="Hirt R.P."/>
            <person name="Silva J.C."/>
            <person name="Delcher A.L."/>
            <person name="Schatz M."/>
            <person name="Zhao Q."/>
            <person name="Wortman J.R."/>
            <person name="Bidwell S.L."/>
            <person name="Alsmark U.C.M."/>
            <person name="Besteiro S."/>
            <person name="Sicheritz-Ponten T."/>
            <person name="Noel C.J."/>
            <person name="Dacks J.B."/>
            <person name="Foster P.G."/>
            <person name="Simillion C."/>
            <person name="Van de Peer Y."/>
            <person name="Miranda-Saavedra D."/>
            <person name="Barton G.J."/>
            <person name="Westrop G.D."/>
            <person name="Mueller S."/>
            <person name="Dessi D."/>
            <person name="Fiori P.L."/>
            <person name="Ren Q."/>
            <person name="Paulsen I."/>
            <person name="Zhang H."/>
            <person name="Bastida-Corcuera F.D."/>
            <person name="Simoes-Barbosa A."/>
            <person name="Brown M.T."/>
            <person name="Hayes R.D."/>
            <person name="Mukherjee M."/>
            <person name="Okumura C.Y."/>
            <person name="Schneider R."/>
            <person name="Smith A.J."/>
            <person name="Vanacova S."/>
            <person name="Villalvazo M."/>
            <person name="Haas B.J."/>
            <person name="Pertea M."/>
            <person name="Feldblyum T.V."/>
            <person name="Utterback T.R."/>
            <person name="Shu C.L."/>
            <person name="Osoegawa K."/>
            <person name="de Jong P.J."/>
            <person name="Hrdy I."/>
            <person name="Horvathova L."/>
            <person name="Zubacova Z."/>
            <person name="Dolezal P."/>
            <person name="Malik S.B."/>
            <person name="Logsdon J.M. Jr."/>
            <person name="Henze K."/>
            <person name="Gupta A."/>
            <person name="Wang C.C."/>
            <person name="Dunne R.L."/>
            <person name="Upcroft J.A."/>
            <person name="Upcroft P."/>
            <person name="White O."/>
            <person name="Salzberg S.L."/>
            <person name="Tang P."/>
            <person name="Chiu C.-H."/>
            <person name="Lee Y.-S."/>
            <person name="Embley T.M."/>
            <person name="Coombs G.H."/>
            <person name="Mottram J.C."/>
            <person name="Tachezy J."/>
            <person name="Fraser-Liggett C.M."/>
            <person name="Johnson P.J."/>
        </authorList>
    </citation>
    <scope>NUCLEOTIDE SEQUENCE [LARGE SCALE GENOMIC DNA]</scope>
    <source>
        <strain evidence="2">G3</strain>
    </source>
</reference>
<feature type="region of interest" description="Disordered" evidence="1">
    <location>
        <begin position="797"/>
        <end position="958"/>
    </location>
</feature>
<reference evidence="2" key="1">
    <citation type="submission" date="2006-10" db="EMBL/GenBank/DDBJ databases">
        <authorList>
            <person name="Amadeo P."/>
            <person name="Zhao Q."/>
            <person name="Wortman J."/>
            <person name="Fraser-Liggett C."/>
            <person name="Carlton J."/>
        </authorList>
    </citation>
    <scope>NUCLEOTIDE SEQUENCE</scope>
    <source>
        <strain evidence="2">G3</strain>
    </source>
</reference>